<dbReference type="EMBL" id="KI394961">
    <property type="protein sequence ID" value="ERN00061.1"/>
    <property type="molecule type" value="Genomic_DNA"/>
</dbReference>
<dbReference type="Gramene" id="ERN00061">
    <property type="protein sequence ID" value="ERN00061"/>
    <property type="gene ID" value="AMTR_s00105p00094840"/>
</dbReference>
<dbReference type="Proteomes" id="UP000017836">
    <property type="component" value="Unassembled WGS sequence"/>
</dbReference>
<evidence type="ECO:0000313" key="1">
    <source>
        <dbReference type="EMBL" id="ERN00061.1"/>
    </source>
</evidence>
<accession>W1NXR1</accession>
<proteinExistence type="predicted"/>
<sequence length="160" mass="18141">MSISSLRSLDLNGTKRDVWEINGLRSSVTSPYQILMVLDRYLVEQLKRGEIVGLGVELFKLQCQIALPHLFVQSTLHCKMKLTRRVMTLHRMMIVLVLRGLDPKPTSRSKKKKSSPSDVIAEAMAIVAESMRSYMNTQSQAFTTLKKKCMDLVSDLRLNG</sequence>
<keyword evidence="2" id="KW-1185">Reference proteome</keyword>
<reference evidence="2" key="1">
    <citation type="journal article" date="2013" name="Science">
        <title>The Amborella genome and the evolution of flowering plants.</title>
        <authorList>
            <consortium name="Amborella Genome Project"/>
        </authorList>
    </citation>
    <scope>NUCLEOTIDE SEQUENCE [LARGE SCALE GENOMIC DNA]</scope>
</reference>
<evidence type="ECO:0000313" key="2">
    <source>
        <dbReference type="Proteomes" id="UP000017836"/>
    </source>
</evidence>
<gene>
    <name evidence="1" type="ORF">AMTR_s00105p00094840</name>
</gene>
<dbReference type="AlphaFoldDB" id="W1NXR1"/>
<dbReference type="HOGENOM" id="CLU_1654521_0_0_1"/>
<protein>
    <submittedName>
        <fullName evidence="1">Uncharacterized protein</fullName>
    </submittedName>
</protein>
<name>W1NXR1_AMBTC</name>
<organism evidence="1 2">
    <name type="scientific">Amborella trichopoda</name>
    <dbReference type="NCBI Taxonomy" id="13333"/>
    <lineage>
        <taxon>Eukaryota</taxon>
        <taxon>Viridiplantae</taxon>
        <taxon>Streptophyta</taxon>
        <taxon>Embryophyta</taxon>
        <taxon>Tracheophyta</taxon>
        <taxon>Spermatophyta</taxon>
        <taxon>Magnoliopsida</taxon>
        <taxon>Amborellales</taxon>
        <taxon>Amborellaceae</taxon>
        <taxon>Amborella</taxon>
    </lineage>
</organism>